<dbReference type="OrthoDB" id="3257486at2759"/>
<organism evidence="1 2">
    <name type="scientific">Synaphobranchus kaupii</name>
    <name type="common">Kaup's arrowtooth eel</name>
    <dbReference type="NCBI Taxonomy" id="118154"/>
    <lineage>
        <taxon>Eukaryota</taxon>
        <taxon>Metazoa</taxon>
        <taxon>Chordata</taxon>
        <taxon>Craniata</taxon>
        <taxon>Vertebrata</taxon>
        <taxon>Euteleostomi</taxon>
        <taxon>Actinopterygii</taxon>
        <taxon>Neopterygii</taxon>
        <taxon>Teleostei</taxon>
        <taxon>Anguilliformes</taxon>
        <taxon>Synaphobranchidae</taxon>
        <taxon>Synaphobranchus</taxon>
    </lineage>
</organism>
<proteinExistence type="predicted"/>
<sequence>MLFLDRLEYRSHSKGFINMYERAKILWRPVKTSGIPVVSVLVDSGADGNFIDADLVSQLHLPSIPLQTSWRLSPSLALH</sequence>
<dbReference type="CDD" id="cd00303">
    <property type="entry name" value="retropepsin_like"/>
    <property type="match status" value="1"/>
</dbReference>
<name>A0A9Q1F881_SYNKA</name>
<reference evidence="1" key="1">
    <citation type="journal article" date="2023" name="Science">
        <title>Genome structures resolve the early diversification of teleost fishes.</title>
        <authorList>
            <person name="Parey E."/>
            <person name="Louis A."/>
            <person name="Montfort J."/>
            <person name="Bouchez O."/>
            <person name="Roques C."/>
            <person name="Iampietro C."/>
            <person name="Lluch J."/>
            <person name="Castinel A."/>
            <person name="Donnadieu C."/>
            <person name="Desvignes T."/>
            <person name="Floi Bucao C."/>
            <person name="Jouanno E."/>
            <person name="Wen M."/>
            <person name="Mejri S."/>
            <person name="Dirks R."/>
            <person name="Jansen H."/>
            <person name="Henkel C."/>
            <person name="Chen W.J."/>
            <person name="Zahm M."/>
            <person name="Cabau C."/>
            <person name="Klopp C."/>
            <person name="Thompson A.W."/>
            <person name="Robinson-Rechavi M."/>
            <person name="Braasch I."/>
            <person name="Lecointre G."/>
            <person name="Bobe J."/>
            <person name="Postlethwait J.H."/>
            <person name="Berthelot C."/>
            <person name="Roest Crollius H."/>
            <person name="Guiguen Y."/>
        </authorList>
    </citation>
    <scope>NUCLEOTIDE SEQUENCE</scope>
    <source>
        <strain evidence="1">WJC10195</strain>
    </source>
</reference>
<dbReference type="Proteomes" id="UP001152622">
    <property type="component" value="Chromosome 7"/>
</dbReference>
<dbReference type="Gene3D" id="2.40.70.10">
    <property type="entry name" value="Acid Proteases"/>
    <property type="match status" value="1"/>
</dbReference>
<accession>A0A9Q1F881</accession>
<dbReference type="AlphaFoldDB" id="A0A9Q1F881"/>
<protein>
    <recommendedName>
        <fullName evidence="3">Peptidase A2 domain-containing protein</fullName>
    </recommendedName>
</protein>
<gene>
    <name evidence="1" type="ORF">SKAU_G00206770</name>
</gene>
<keyword evidence="2" id="KW-1185">Reference proteome</keyword>
<evidence type="ECO:0008006" key="3">
    <source>
        <dbReference type="Google" id="ProtNLM"/>
    </source>
</evidence>
<dbReference type="EMBL" id="JAINUF010000007">
    <property type="protein sequence ID" value="KAJ8353110.1"/>
    <property type="molecule type" value="Genomic_DNA"/>
</dbReference>
<evidence type="ECO:0000313" key="2">
    <source>
        <dbReference type="Proteomes" id="UP001152622"/>
    </source>
</evidence>
<evidence type="ECO:0000313" key="1">
    <source>
        <dbReference type="EMBL" id="KAJ8353110.1"/>
    </source>
</evidence>
<dbReference type="InterPro" id="IPR021109">
    <property type="entry name" value="Peptidase_aspartic_dom_sf"/>
</dbReference>
<comment type="caution">
    <text evidence="1">The sequence shown here is derived from an EMBL/GenBank/DDBJ whole genome shotgun (WGS) entry which is preliminary data.</text>
</comment>